<reference evidence="1" key="1">
    <citation type="submission" date="2018-05" db="EMBL/GenBank/DDBJ databases">
        <title>Draft genome of Mucuna pruriens seed.</title>
        <authorList>
            <person name="Nnadi N.E."/>
            <person name="Vos R."/>
            <person name="Hasami M.H."/>
            <person name="Devisetty U.K."/>
            <person name="Aguiy J.C."/>
        </authorList>
    </citation>
    <scope>NUCLEOTIDE SEQUENCE [LARGE SCALE GENOMIC DNA]</scope>
    <source>
        <strain evidence="1">JCA_2017</strain>
    </source>
</reference>
<feature type="non-terminal residue" evidence="1">
    <location>
        <position position="1"/>
    </location>
</feature>
<keyword evidence="2" id="KW-1185">Reference proteome</keyword>
<gene>
    <name evidence="1" type="ORF">CR513_09128</name>
</gene>
<protein>
    <submittedName>
        <fullName evidence="1">Uncharacterized protein</fullName>
    </submittedName>
</protein>
<proteinExistence type="predicted"/>
<dbReference type="Proteomes" id="UP000257109">
    <property type="component" value="Unassembled WGS sequence"/>
</dbReference>
<evidence type="ECO:0000313" key="1">
    <source>
        <dbReference type="EMBL" id="RDY06826.1"/>
    </source>
</evidence>
<dbReference type="AlphaFoldDB" id="A0A371HVK3"/>
<name>A0A371HVK3_MUCPR</name>
<comment type="caution">
    <text evidence="1">The sequence shown here is derived from an EMBL/GenBank/DDBJ whole genome shotgun (WGS) entry which is preliminary data.</text>
</comment>
<dbReference type="EMBL" id="QJKJ01001603">
    <property type="protein sequence ID" value="RDY06826.1"/>
    <property type="molecule type" value="Genomic_DNA"/>
</dbReference>
<evidence type="ECO:0000313" key="2">
    <source>
        <dbReference type="Proteomes" id="UP000257109"/>
    </source>
</evidence>
<accession>A0A371HVK3</accession>
<organism evidence="1 2">
    <name type="scientific">Mucuna pruriens</name>
    <name type="common">Velvet bean</name>
    <name type="synonym">Dolichos pruriens</name>
    <dbReference type="NCBI Taxonomy" id="157652"/>
    <lineage>
        <taxon>Eukaryota</taxon>
        <taxon>Viridiplantae</taxon>
        <taxon>Streptophyta</taxon>
        <taxon>Embryophyta</taxon>
        <taxon>Tracheophyta</taxon>
        <taxon>Spermatophyta</taxon>
        <taxon>Magnoliopsida</taxon>
        <taxon>eudicotyledons</taxon>
        <taxon>Gunneridae</taxon>
        <taxon>Pentapetalae</taxon>
        <taxon>rosids</taxon>
        <taxon>fabids</taxon>
        <taxon>Fabales</taxon>
        <taxon>Fabaceae</taxon>
        <taxon>Papilionoideae</taxon>
        <taxon>50 kb inversion clade</taxon>
        <taxon>NPAAA clade</taxon>
        <taxon>indigoferoid/millettioid clade</taxon>
        <taxon>Phaseoleae</taxon>
        <taxon>Mucuna</taxon>
    </lineage>
</organism>
<sequence length="249" mass="28303">MTVKTKIDVHARMLSMEFGDTLVQFNIFEAMKHTTKDHSLFGIDLIDELVEECLLLDSSSKDIPDFAKDIDPFDCLGSITEKADYDEVWEVHNLSDPKDDNIDPTDLNQVCKCENPECSNKAEVQVAETKKPFTVKYESTKGGRDRERTEVNSAKKTSVKADLHVYMQAETILAKEDQKQARAESISDNQCKNRAPSRFDFSAKQRAKSDPNLTRAILSWPKGVGHNSQRPKSCRHTWCRVQFKSASRI</sequence>
<dbReference type="OrthoDB" id="1459910at2759"/>